<organism evidence="8 9">
    <name type="scientific">Adineta ricciae</name>
    <name type="common">Rotifer</name>
    <dbReference type="NCBI Taxonomy" id="249248"/>
    <lineage>
        <taxon>Eukaryota</taxon>
        <taxon>Metazoa</taxon>
        <taxon>Spiralia</taxon>
        <taxon>Gnathifera</taxon>
        <taxon>Rotifera</taxon>
        <taxon>Eurotatoria</taxon>
        <taxon>Bdelloidea</taxon>
        <taxon>Adinetida</taxon>
        <taxon>Adinetidae</taxon>
        <taxon>Adineta</taxon>
    </lineage>
</organism>
<feature type="transmembrane region" description="Helical" evidence="6">
    <location>
        <begin position="1200"/>
        <end position="1220"/>
    </location>
</feature>
<feature type="compositionally biased region" description="Polar residues" evidence="5">
    <location>
        <begin position="866"/>
        <end position="882"/>
    </location>
</feature>
<accession>A0A815BR91</accession>
<evidence type="ECO:0000256" key="3">
    <source>
        <dbReference type="ARBA" id="ARBA00023163"/>
    </source>
</evidence>
<protein>
    <recommendedName>
        <fullName evidence="7">CTF/NF-I domain-containing protein</fullName>
    </recommendedName>
</protein>
<evidence type="ECO:0000313" key="8">
    <source>
        <dbReference type="EMBL" id="CAF1277040.1"/>
    </source>
</evidence>
<feature type="compositionally biased region" description="Low complexity" evidence="5">
    <location>
        <begin position="582"/>
        <end position="592"/>
    </location>
</feature>
<feature type="compositionally biased region" description="Low complexity" evidence="5">
    <location>
        <begin position="744"/>
        <end position="797"/>
    </location>
</feature>
<dbReference type="InterPro" id="IPR043912">
    <property type="entry name" value="DUF5765"/>
</dbReference>
<feature type="compositionally biased region" description="Low complexity" evidence="5">
    <location>
        <begin position="616"/>
        <end position="642"/>
    </location>
</feature>
<evidence type="ECO:0000256" key="5">
    <source>
        <dbReference type="SAM" id="MobiDB-lite"/>
    </source>
</evidence>
<keyword evidence="2" id="KW-0805">Transcription regulation</keyword>
<feature type="region of interest" description="Disordered" evidence="5">
    <location>
        <begin position="836"/>
        <end position="882"/>
    </location>
</feature>
<evidence type="ECO:0000259" key="7">
    <source>
        <dbReference type="PROSITE" id="PS51080"/>
    </source>
</evidence>
<comment type="subcellular location">
    <subcellularLocation>
        <location evidence="1">Nucleus</location>
    </subcellularLocation>
</comment>
<dbReference type="GO" id="GO:0000978">
    <property type="term" value="F:RNA polymerase II cis-regulatory region sequence-specific DNA binding"/>
    <property type="evidence" value="ECO:0007669"/>
    <property type="project" value="TreeGrafter"/>
</dbReference>
<feature type="transmembrane region" description="Helical" evidence="6">
    <location>
        <begin position="1135"/>
        <end position="1153"/>
    </location>
</feature>
<feature type="transmembrane region" description="Helical" evidence="6">
    <location>
        <begin position="1289"/>
        <end position="1307"/>
    </location>
</feature>
<dbReference type="SUPFAM" id="SSF56366">
    <property type="entry name" value="SMAD MH1 domain"/>
    <property type="match status" value="1"/>
</dbReference>
<dbReference type="SMART" id="SM00523">
    <property type="entry name" value="DWA"/>
    <property type="match status" value="1"/>
</dbReference>
<feature type="compositionally biased region" description="Polar residues" evidence="5">
    <location>
        <begin position="257"/>
        <end position="266"/>
    </location>
</feature>
<dbReference type="Proteomes" id="UP000663828">
    <property type="component" value="Unassembled WGS sequence"/>
</dbReference>
<dbReference type="Pfam" id="PF03165">
    <property type="entry name" value="MH1"/>
    <property type="match status" value="1"/>
</dbReference>
<dbReference type="GO" id="GO:0000981">
    <property type="term" value="F:DNA-binding transcription factor activity, RNA polymerase II-specific"/>
    <property type="evidence" value="ECO:0007669"/>
    <property type="project" value="TreeGrafter"/>
</dbReference>
<dbReference type="GO" id="GO:0005634">
    <property type="term" value="C:nucleus"/>
    <property type="evidence" value="ECO:0007669"/>
    <property type="project" value="UniProtKB-SubCell"/>
</dbReference>
<feature type="region of interest" description="Disordered" evidence="5">
    <location>
        <begin position="971"/>
        <end position="995"/>
    </location>
</feature>
<feature type="compositionally biased region" description="Polar residues" evidence="5">
    <location>
        <begin position="836"/>
        <end position="846"/>
    </location>
</feature>
<feature type="compositionally biased region" description="Acidic residues" evidence="5">
    <location>
        <begin position="236"/>
        <end position="245"/>
    </location>
</feature>
<feature type="compositionally biased region" description="Low complexity" evidence="5">
    <location>
        <begin position="267"/>
        <end position="277"/>
    </location>
</feature>
<feature type="region of interest" description="Disordered" evidence="5">
    <location>
        <begin position="616"/>
        <end position="648"/>
    </location>
</feature>
<feature type="compositionally biased region" description="Polar residues" evidence="5">
    <location>
        <begin position="901"/>
        <end position="929"/>
    </location>
</feature>
<feature type="region of interest" description="Disordered" evidence="5">
    <location>
        <begin position="582"/>
        <end position="602"/>
    </location>
</feature>
<keyword evidence="4" id="KW-0539">Nucleus</keyword>
<feature type="compositionally biased region" description="Polar residues" evidence="5">
    <location>
        <begin position="278"/>
        <end position="287"/>
    </location>
</feature>
<dbReference type="InterPro" id="IPR020604">
    <property type="entry name" value="CTF/NFI_DNA-bd-dom"/>
</dbReference>
<dbReference type="PANTHER" id="PTHR11492:SF8">
    <property type="entry name" value="NUCLEAR FACTOR I, ISOFORM B"/>
    <property type="match status" value="1"/>
</dbReference>
<feature type="region of interest" description="Disordered" evidence="5">
    <location>
        <begin position="335"/>
        <end position="382"/>
    </location>
</feature>
<feature type="compositionally biased region" description="Low complexity" evidence="5">
    <location>
        <begin position="974"/>
        <end position="994"/>
    </location>
</feature>
<dbReference type="PANTHER" id="PTHR11492">
    <property type="entry name" value="NUCLEAR FACTOR I"/>
    <property type="match status" value="1"/>
</dbReference>
<keyword evidence="6" id="KW-1133">Transmembrane helix</keyword>
<reference evidence="8" key="1">
    <citation type="submission" date="2021-02" db="EMBL/GenBank/DDBJ databases">
        <authorList>
            <person name="Nowell W R."/>
        </authorList>
    </citation>
    <scope>NUCLEOTIDE SEQUENCE</scope>
</reference>
<dbReference type="InterPro" id="IPR036578">
    <property type="entry name" value="SMAD_MH1_sf"/>
</dbReference>
<sequence>MPIEMERVMKEDFMNQRYADKIKWTVRILAKLRKDIKRECRGDLVKTITEGNIQSPCIISNADTKSKMRRIDCLRQADKVWRLDVVMVVLFRGIPLESTDGERLSKCKECKNPALCINPYHIVIHVKELEVYLVNFINNAQAAPANIIPSVFSTSELQHLATSSISEGGSTKEVLGADYLGSMLKMETDDYVDTQSIPTAQQPDLLKMCRSRKPSSSDSPRIAKRRRTLNNTCSTDEGDGPDINDDPASTYDVYEQKISTATTVEPSSSISACRTSSTNDSNAYSSFQQQQQQQDEINNTSKPVMESSKIEPTTPRPPFSQIGIHNHVSLNLHFTSQQQQQHQQQQHQQQQQHSQQQLLPKPLSLSSSSTTSTAQQSSDSKILSERLIETLVQRFNDSQQQQQQQQRTSSHPHTIEYFHQDASNELPSMKQKMSNKLFTKPYSATAVNILSPRERPVTASSSSVTTGNNYNTSFIQSQPDDKTNSNNAMRITSAADRVLPAFHTFSELKSYLQTIGLDVELVPASNTTTTDIHQQSRNIDPVQQRLSTNDQQHQQQYQVRSNTVNITQTPQQPQIVMLANNDNTRNSRNDNSQCSRSSSISVPPNVLTEKLLQYASSTSSVRHSHLSSRPSSLSSQQQQQRRSPSKPPIVTEIANLLSVSNNTNKDHPIVQQVTRQTLLPPPPPPTFTTSDPTTTVYHRVASADKVSTIIKRDFIHDDVHQNDPEVEEYMYTPTAGRSSKSLKTATSQTSNDTTTKSIVVLESGSASNSNDSNVSSLSSSSSTSMNNPAANNHNNNNVSLIHSLSKSKHSSTSSSQDPRNICDLLLMLYEQERTRSTQLQQQIEQVSRQHRSRNSSGQSHSSESQTGLETPQGPTSGNMNSTRILSPAAWISTTGKDKTSVHIQQSHHQTLKFDSSASMNGSPPESQDCSPPDPTKSGLSPTKVVQFSQSIGSAQNLIPRPVPMLATNDGLVRHTSSSSSHAATPTGSNSSSNNGVIYTPGNRLFQSPLGQAFAAALSPGLSPFLSPSTSRAGTPSELMIIPADLLTVLNSRNWSEDEFLQAFVNHLDSGGVGSGRRSRVNNEEPKHQGKPTSMPNNNNNNVRIMCWSLEVSLAFAGAHFLSAVYVAWHRPPHMRYFLNFILFYLVMELLQALEWYTGVEPHLNQSCTKTNTVLTVIAYLLIWLQPVLFASFATKHDSRFVWYYSLYTLAVASFNLLLGFCEKAGGLELMSQSEKTNYGQQTCTYRGEGNHLVWKFAVPSFNYQPTHYVYFSIILLTFIFHYDRILQLTIGIGWLTTFFVSLFSTGTVNAELTSYWCLLSIFADIPILIYTTLHARKKTKEL</sequence>
<keyword evidence="6" id="KW-0812">Transmembrane</keyword>
<feature type="region of interest" description="Disordered" evidence="5">
    <location>
        <begin position="1072"/>
        <end position="1095"/>
    </location>
</feature>
<feature type="transmembrane region" description="Helical" evidence="6">
    <location>
        <begin position="1107"/>
        <end position="1128"/>
    </location>
</feature>
<feature type="compositionally biased region" description="Low complexity" evidence="5">
    <location>
        <begin position="854"/>
        <end position="865"/>
    </location>
</feature>
<proteinExistence type="predicted"/>
<feature type="compositionally biased region" description="Polar residues" evidence="5">
    <location>
        <begin position="593"/>
        <end position="602"/>
    </location>
</feature>
<dbReference type="PROSITE" id="PS51080">
    <property type="entry name" value="CTF_NFI_2"/>
    <property type="match status" value="1"/>
</dbReference>
<keyword evidence="6" id="KW-0472">Membrane</keyword>
<evidence type="ECO:0000256" key="1">
    <source>
        <dbReference type="ARBA" id="ARBA00004123"/>
    </source>
</evidence>
<dbReference type="InterPro" id="IPR003619">
    <property type="entry name" value="MAD_homology1_Dwarfin-type"/>
</dbReference>
<dbReference type="Gene3D" id="3.90.520.10">
    <property type="entry name" value="SMAD MH1 domain"/>
    <property type="match status" value="1"/>
</dbReference>
<keyword evidence="3" id="KW-0804">Transcription</keyword>
<feature type="region of interest" description="Disordered" evidence="5">
    <location>
        <begin position="895"/>
        <end position="941"/>
    </location>
</feature>
<dbReference type="InterPro" id="IPR000647">
    <property type="entry name" value="CTF/NFI"/>
</dbReference>
<keyword evidence="9" id="KW-1185">Reference proteome</keyword>
<feature type="transmembrane region" description="Helical" evidence="6">
    <location>
        <begin position="1265"/>
        <end position="1282"/>
    </location>
</feature>
<evidence type="ECO:0000313" key="9">
    <source>
        <dbReference type="Proteomes" id="UP000663828"/>
    </source>
</evidence>
<comment type="caution">
    <text evidence="8">The sequence shown here is derived from an EMBL/GenBank/DDBJ whole genome shotgun (WGS) entry which is preliminary data.</text>
</comment>
<feature type="region of interest" description="Disordered" evidence="5">
    <location>
        <begin position="202"/>
        <end position="323"/>
    </location>
</feature>
<evidence type="ECO:0000256" key="4">
    <source>
        <dbReference type="ARBA" id="ARBA00023242"/>
    </source>
</evidence>
<dbReference type="Pfam" id="PF19069">
    <property type="entry name" value="DUF5765"/>
    <property type="match status" value="1"/>
</dbReference>
<feature type="transmembrane region" description="Helical" evidence="6">
    <location>
        <begin position="1173"/>
        <end position="1193"/>
    </location>
</feature>
<feature type="domain" description="CTF/NF-I" evidence="7">
    <location>
        <begin position="1"/>
        <end position="148"/>
    </location>
</feature>
<name>A0A815BR91_ADIRI</name>
<evidence type="ECO:0000256" key="6">
    <source>
        <dbReference type="SAM" id="Phobius"/>
    </source>
</evidence>
<gene>
    <name evidence="8" type="ORF">XAT740_LOCUS27610</name>
</gene>
<evidence type="ECO:0000256" key="2">
    <source>
        <dbReference type="ARBA" id="ARBA00023015"/>
    </source>
</evidence>
<feature type="transmembrane region" description="Helical" evidence="6">
    <location>
        <begin position="1313"/>
        <end position="1333"/>
    </location>
</feature>
<feature type="region of interest" description="Disordered" evidence="5">
    <location>
        <begin position="732"/>
        <end position="797"/>
    </location>
</feature>
<dbReference type="EMBL" id="CAJNOR010002314">
    <property type="protein sequence ID" value="CAF1277040.1"/>
    <property type="molecule type" value="Genomic_DNA"/>
</dbReference>
<feature type="compositionally biased region" description="Low complexity" evidence="5">
    <location>
        <begin position="335"/>
        <end position="378"/>
    </location>
</feature>